<dbReference type="InterPro" id="IPR039646">
    <property type="entry name" value="ZNHIT2"/>
</dbReference>
<dbReference type="OrthoDB" id="18412at2759"/>
<proteinExistence type="predicted"/>
<sequence length="309" mass="34752">MQRIVQQYQNQIDQDNLKTYDENSDKNMSESDDDASLAERLAGIDLDAGIDDDKMAKVWDALTDKEREEFTALVNRQQIDSILTPWKPWWYGSKAPVISEITNNATEQTKKSAVPPVLAIGAPVKTLTNKVHPSVIFQLAQISLAYVYMMRHLDGEPYGNNLPVAFTDITTVSPLIASKVSDIYNNTHEALSVGFCNIDDTMDITSKCTLLSDLLAIYSKPAYVAAMVSDTYSITSSLISQEDLQFGLKKSKVKYAERRLYFIISIVKQMQTEVDPWEFMAADIALLKRRFESEAEAMKSSFNSNPGRF</sequence>
<comment type="caution">
    <text evidence="1">The sequence shown here is derived from an EMBL/GenBank/DDBJ whole genome shotgun (WGS) entry which is preliminary data.</text>
</comment>
<protein>
    <submittedName>
        <fullName evidence="1">Zinc finger HIT domain-containing protein 2</fullName>
    </submittedName>
</protein>
<accession>A0A9W8M123</accession>
<dbReference type="AlphaFoldDB" id="A0A9W8M123"/>
<dbReference type="PANTHER" id="PTHR15555">
    <property type="entry name" value="ZINC FINGER HIT DOMAIN CONTAINING PROTEIN 2 PROTEIN FON -RELATED"/>
    <property type="match status" value="1"/>
</dbReference>
<organism evidence="1 2">
    <name type="scientific">Coemansia brasiliensis</name>
    <dbReference type="NCBI Taxonomy" id="2650707"/>
    <lineage>
        <taxon>Eukaryota</taxon>
        <taxon>Fungi</taxon>
        <taxon>Fungi incertae sedis</taxon>
        <taxon>Zoopagomycota</taxon>
        <taxon>Kickxellomycotina</taxon>
        <taxon>Kickxellomycetes</taxon>
        <taxon>Kickxellales</taxon>
        <taxon>Kickxellaceae</taxon>
        <taxon>Coemansia</taxon>
    </lineage>
</organism>
<dbReference type="PANTHER" id="PTHR15555:SF0">
    <property type="entry name" value="ZINC FINGER HIT DOMAIN-CONTAINING PROTEIN 2"/>
    <property type="match status" value="1"/>
</dbReference>
<evidence type="ECO:0000313" key="2">
    <source>
        <dbReference type="Proteomes" id="UP001139887"/>
    </source>
</evidence>
<gene>
    <name evidence="1" type="primary">ZNHIT2</name>
    <name evidence="1" type="ORF">IWW36_001219</name>
</gene>
<dbReference type="EMBL" id="JANBUW010000014">
    <property type="protein sequence ID" value="KAJ2851322.1"/>
    <property type="molecule type" value="Genomic_DNA"/>
</dbReference>
<evidence type="ECO:0000313" key="1">
    <source>
        <dbReference type="EMBL" id="KAJ2851322.1"/>
    </source>
</evidence>
<name>A0A9W8M123_9FUNG</name>
<keyword evidence="2" id="KW-1185">Reference proteome</keyword>
<dbReference type="Proteomes" id="UP001139887">
    <property type="component" value="Unassembled WGS sequence"/>
</dbReference>
<reference evidence="1" key="1">
    <citation type="submission" date="2022-07" db="EMBL/GenBank/DDBJ databases">
        <title>Phylogenomic reconstructions and comparative analyses of Kickxellomycotina fungi.</title>
        <authorList>
            <person name="Reynolds N.K."/>
            <person name="Stajich J.E."/>
            <person name="Barry K."/>
            <person name="Grigoriev I.V."/>
            <person name="Crous P."/>
            <person name="Smith M.E."/>
        </authorList>
    </citation>
    <scope>NUCLEOTIDE SEQUENCE</scope>
    <source>
        <strain evidence="1">NRRL 1566</strain>
    </source>
</reference>